<evidence type="ECO:0000313" key="3">
    <source>
        <dbReference type="Proteomes" id="UP001323405"/>
    </source>
</evidence>
<evidence type="ECO:0008006" key="4">
    <source>
        <dbReference type="Google" id="ProtNLM"/>
    </source>
</evidence>
<dbReference type="GeneID" id="87904797"/>
<keyword evidence="1" id="KW-0732">Signal</keyword>
<dbReference type="PANTHER" id="PTHR35605:SF1">
    <property type="entry name" value="ECP2 EFFECTOR PROTEIN DOMAIN-CONTAINING PROTEIN-RELATED"/>
    <property type="match status" value="1"/>
</dbReference>
<comment type="caution">
    <text evidence="2">The sequence shown here is derived from an EMBL/GenBank/DDBJ whole genome shotgun (WGS) entry which is preliminary data.</text>
</comment>
<dbReference type="PANTHER" id="PTHR35605">
    <property type="entry name" value="ECP2 EFFECTOR PROTEIN DOMAIN-CONTAINING PROTEIN-RELATED"/>
    <property type="match status" value="1"/>
</dbReference>
<feature type="signal peptide" evidence="1">
    <location>
        <begin position="1"/>
        <end position="22"/>
    </location>
</feature>
<sequence length="215" mass="23600">MLSKTILTIAAALVVLAQTAQASQAPIPGYGVVDIQFDLPIYPGNATSETVPIIGTIEHAVAHMEALYPGWNQSLFKLPSQRHFVYDDSDRNIIPESFNCWGRWKGCSWSAIARGIDYLWQLPIYPMPTNGPGPGNCGRVSCSYDSAIWWCNDNDFSKTVRWINISAGAEYMNGAFGSFWGNKGKCVDSDDGAWQSAGQAFYPGNFNVILNADKC</sequence>
<dbReference type="EMBL" id="JAFFHA010000001">
    <property type="protein sequence ID" value="KAK4658824.1"/>
    <property type="molecule type" value="Genomic_DNA"/>
</dbReference>
<name>A0ABR0GTB0_9PEZI</name>
<dbReference type="Proteomes" id="UP001323405">
    <property type="component" value="Unassembled WGS sequence"/>
</dbReference>
<evidence type="ECO:0000256" key="1">
    <source>
        <dbReference type="SAM" id="SignalP"/>
    </source>
</evidence>
<organism evidence="2 3">
    <name type="scientific">Podospora pseudocomata</name>
    <dbReference type="NCBI Taxonomy" id="2093779"/>
    <lineage>
        <taxon>Eukaryota</taxon>
        <taxon>Fungi</taxon>
        <taxon>Dikarya</taxon>
        <taxon>Ascomycota</taxon>
        <taxon>Pezizomycotina</taxon>
        <taxon>Sordariomycetes</taxon>
        <taxon>Sordariomycetidae</taxon>
        <taxon>Sordariales</taxon>
        <taxon>Podosporaceae</taxon>
        <taxon>Podospora</taxon>
    </lineage>
</organism>
<dbReference type="RefSeq" id="XP_062747796.1">
    <property type="nucleotide sequence ID" value="XM_062884890.1"/>
</dbReference>
<reference evidence="2 3" key="1">
    <citation type="journal article" date="2023" name="bioRxiv">
        <title>High-quality genome assemblies of four members of thePodospora anserinaspecies complex.</title>
        <authorList>
            <person name="Ament-Velasquez S.L."/>
            <person name="Vogan A.A."/>
            <person name="Wallerman O."/>
            <person name="Hartmann F."/>
            <person name="Gautier V."/>
            <person name="Silar P."/>
            <person name="Giraud T."/>
            <person name="Johannesson H."/>
        </authorList>
    </citation>
    <scope>NUCLEOTIDE SEQUENCE [LARGE SCALE GENOMIC DNA]</scope>
    <source>
        <strain evidence="2 3">CBS 415.72m</strain>
    </source>
</reference>
<evidence type="ECO:0000313" key="2">
    <source>
        <dbReference type="EMBL" id="KAK4658824.1"/>
    </source>
</evidence>
<feature type="chain" id="PRO_5045282432" description="Ecp2 effector protein domain-containing protein" evidence="1">
    <location>
        <begin position="23"/>
        <end position="215"/>
    </location>
</feature>
<accession>A0ABR0GTB0</accession>
<gene>
    <name evidence="2" type="ORF">QC762_104990</name>
</gene>
<protein>
    <recommendedName>
        <fullName evidence="4">Ecp2 effector protein domain-containing protein</fullName>
    </recommendedName>
</protein>
<keyword evidence="3" id="KW-1185">Reference proteome</keyword>
<proteinExistence type="predicted"/>